<dbReference type="FunFam" id="4.10.860.10:FF:000001">
    <property type="entry name" value="Eukaryotic translation initiation factor 3 subunit A"/>
    <property type="match status" value="1"/>
</dbReference>
<evidence type="ECO:0000259" key="7">
    <source>
        <dbReference type="PROSITE" id="PS50250"/>
    </source>
</evidence>
<dbReference type="GO" id="GO:0003743">
    <property type="term" value="F:translation initiation factor activity"/>
    <property type="evidence" value="ECO:0007669"/>
    <property type="project" value="UniProtKB-KW"/>
</dbReference>
<dbReference type="GO" id="GO:0071541">
    <property type="term" value="C:eukaryotic translation initiation factor 3 complex, eIF3m"/>
    <property type="evidence" value="ECO:0007669"/>
    <property type="project" value="TreeGrafter"/>
</dbReference>
<organism evidence="9 10">
    <name type="scientific">Rhizoctonia solani</name>
    <dbReference type="NCBI Taxonomy" id="456999"/>
    <lineage>
        <taxon>Eukaryota</taxon>
        <taxon>Fungi</taxon>
        <taxon>Dikarya</taxon>
        <taxon>Basidiomycota</taxon>
        <taxon>Agaricomycotina</taxon>
        <taxon>Agaricomycetes</taxon>
        <taxon>Cantharellales</taxon>
        <taxon>Ceratobasidiaceae</taxon>
        <taxon>Rhizoctonia</taxon>
    </lineage>
</organism>
<feature type="compositionally biased region" description="Polar residues" evidence="6">
    <location>
        <begin position="1553"/>
        <end position="1563"/>
    </location>
</feature>
<dbReference type="GO" id="GO:0003729">
    <property type="term" value="F:mRNA binding"/>
    <property type="evidence" value="ECO:0007669"/>
    <property type="project" value="TreeGrafter"/>
</dbReference>
<dbReference type="PROSITE" id="PS50250">
    <property type="entry name" value="PCI"/>
    <property type="match status" value="1"/>
</dbReference>
<dbReference type="Gene3D" id="3.40.50.1000">
    <property type="entry name" value="HAD superfamily/HAD-like"/>
    <property type="match status" value="1"/>
</dbReference>
<evidence type="ECO:0000313" key="9">
    <source>
        <dbReference type="EMBL" id="CAE6447462.1"/>
    </source>
</evidence>
<name>A0A8H3GDE7_9AGAM</name>
<gene>
    <name evidence="9" type="ORF">RDB_LOCUS61634</name>
</gene>
<dbReference type="InterPro" id="IPR004274">
    <property type="entry name" value="FCP1_dom"/>
</dbReference>
<feature type="region of interest" description="Disordered" evidence="6">
    <location>
        <begin position="1163"/>
        <end position="1199"/>
    </location>
</feature>
<comment type="subcellular location">
    <subcellularLocation>
        <location evidence="1">Cytoplasm</location>
    </subcellularLocation>
</comment>
<dbReference type="InterPro" id="IPR000717">
    <property type="entry name" value="PCI_dom"/>
</dbReference>
<keyword evidence="2" id="KW-0963">Cytoplasm</keyword>
<dbReference type="GO" id="GO:0043614">
    <property type="term" value="C:multi-eIF complex"/>
    <property type="evidence" value="ECO:0007669"/>
    <property type="project" value="TreeGrafter"/>
</dbReference>
<feature type="compositionally biased region" description="Polar residues" evidence="6">
    <location>
        <begin position="450"/>
        <end position="460"/>
    </location>
</feature>
<evidence type="ECO:0000256" key="1">
    <source>
        <dbReference type="ARBA" id="ARBA00004496"/>
    </source>
</evidence>
<dbReference type="HAMAP" id="MF_03000">
    <property type="entry name" value="eIF3a"/>
    <property type="match status" value="1"/>
</dbReference>
<dbReference type="InterPro" id="IPR036412">
    <property type="entry name" value="HAD-like_sf"/>
</dbReference>
<sequence length="1594" mass="176545">CGSNFLPTRTRMATTHSAPRRSTRHRRPPPPPFVPKPPSAEYLALSEIKSTRLSPNSGKPESRKLLVLDLNGTLVLRSPRSYQGPRTVMPRPFSKTFKEYLFRDGSHLDVMVWSSAQPHSVDSMLDSFFGPDRSHLVGVWARDTLGLSSENYSQKVQTIKDLNTIWNAPAGLPPPVKVTPPPPMAVLTDDPTSVPGYDPTKPPPEFKKLVYSSFQLKSESTGGIGETDRTGYFETPKVKLDDPIPGLSTTDPDVRAVKALPPAGLYSALNSLLLDDSALKAHLQPYNHLTLPEYTADLRARDVRRQNAIEAMAGDGLMATEDDVGGDNKAGGRDGSVDMDGEDPRSKDLEGEHRNNRGQTKHLRAAPYDKTLLAVIGVLNAVQYESSLVGWMKAGGMRPSEEEIERVAALFPEHDKSRAGVPKEKADDVAEDGESDHSVTQTVPAKRSSDSLTHPEQTSPKRARPDVPEENIALASSGELVVSNDQPPIGKEPAPQPTKRKRHRARQKSTYPIDHPLSANDPYPFFTDGKSETKLWFQDREIYTYWDCIQRYILEAIVILPQASINTPSDRQLKYWLRVTTDRKDVYYYKMAPYTKPEAVLKQAEGLISVGQQSAALQALTEMFSSKRFRSTPLTSLEPIVLRFLELCVDLRKGRTAKEGLMQYKNIAQNTSVASIETIVKKFIQLADAKVQEAQEKADQLVAVDDVDDLEATETPENVLLSAVSGDQNKDRTDRALVTPWLKFLWESYRTALETLKNNARLEGIYQQIAAQAFKFCLKHTRKVEFRRLCETLRLHLANVAKYVNQAYSINLADPDTLQRHLDTRFAQLNTSVELELWQEAFRSVEDIHNLLTMAKKAPRPAMMANYYEKLTKIFLTSGNALFHAAAWARYYSVLRAAGGGGKTEEEMSRLAGQVLVSALAVPVGIENEEESSSSRRNNTRLTALLGLSKPPTRSGLLKDALARNTLKLSPASVRSLHNLLEVTFQPLTLCASVAPIVTQLAQDPSYAPYLPLVHRAVLSRLFTQLSEVYSSVRISHIYELVAPLNANITPETPGLGSESPYTPERIELFVVGCAKRGELRVLVEHIEGNVTFVEDVLPRTRVSELAHALHTSLLKVAPPPSPAESAAEKFAALVQGAQEDRRRLLIQRAVVARRRELASELQVRRDREEASRRADTARRERLEEEHRTQQERREKERARVQKEIESVRKEEARKLAEQLKARGNLKVNDVELEEMDTTKLIQLQVSQIDREKKELNDKQRIISKRVDHLERALRKAEIPLLEQDYERQQADDKAAHEAANAATITNAEQAHREALETKQRVSRMMNDYNDLRRKIAGQREVELQKKKAEAKEKIDKAKAARRERVLKEREEARLEEEARKKEEEERRAAEEAKRAEEEAAAAAATAKREAQLEAKRKDQEAALARIRREEEAEQRARERLQGAAGTGSSRPNGADSTGGVWRRSAAATANTPPSGGASPAPASSSGKWVPPSRRAAAEPPARTGSPASPSPAVPAAAAATPAAAPAAGGWRAREAARTAAAASGGSPNPSSTPQADQSSAPANENDGFQVVSSPAKWRPSRGRGGGSGSTGRS</sequence>
<feature type="compositionally biased region" description="Basic residues" evidence="6">
    <location>
        <begin position="18"/>
        <end position="28"/>
    </location>
</feature>
<dbReference type="Proteomes" id="UP000663888">
    <property type="component" value="Unassembled WGS sequence"/>
</dbReference>
<feature type="region of interest" description="Disordered" evidence="6">
    <location>
        <begin position="411"/>
        <end position="517"/>
    </location>
</feature>
<feature type="region of interest" description="Disordered" evidence="6">
    <location>
        <begin position="314"/>
        <end position="363"/>
    </location>
</feature>
<feature type="compositionally biased region" description="Basic and acidic residues" evidence="6">
    <location>
        <begin position="1348"/>
        <end position="1398"/>
    </location>
</feature>
<dbReference type="EMBL" id="CAJMWX010001033">
    <property type="protein sequence ID" value="CAE6447462.1"/>
    <property type="molecule type" value="Genomic_DNA"/>
</dbReference>
<proteinExistence type="inferred from homology"/>
<reference evidence="9" key="1">
    <citation type="submission" date="2021-01" db="EMBL/GenBank/DDBJ databases">
        <authorList>
            <person name="Kaushik A."/>
        </authorList>
    </citation>
    <scope>NUCLEOTIDE SEQUENCE</scope>
    <source>
        <strain evidence="9">AG4-R118</strain>
    </source>
</reference>
<feature type="compositionally biased region" description="Basic and acidic residues" evidence="6">
    <location>
        <begin position="412"/>
        <end position="428"/>
    </location>
</feature>
<evidence type="ECO:0000256" key="2">
    <source>
        <dbReference type="ARBA" id="ARBA00022490"/>
    </source>
</evidence>
<dbReference type="Pfam" id="PF03031">
    <property type="entry name" value="NIF"/>
    <property type="match status" value="1"/>
</dbReference>
<keyword evidence="4" id="KW-0694">RNA-binding</keyword>
<feature type="compositionally biased region" description="Polar residues" evidence="6">
    <location>
        <begin position="1447"/>
        <end position="1456"/>
    </location>
</feature>
<feature type="compositionally biased region" description="Low complexity" evidence="6">
    <location>
        <begin position="1473"/>
        <end position="1508"/>
    </location>
</feature>
<dbReference type="PANTHER" id="PTHR14005">
    <property type="entry name" value="EUKARYOTIC TRANSLATION INITIATION FACTOR 3, THETA SUBUNIT"/>
    <property type="match status" value="1"/>
</dbReference>
<accession>A0A8H3GDE7</accession>
<feature type="region of interest" description="Disordered" evidence="6">
    <location>
        <begin position="1"/>
        <end position="39"/>
    </location>
</feature>
<feature type="region of interest" description="Disordered" evidence="6">
    <location>
        <begin position="1348"/>
        <end position="1594"/>
    </location>
</feature>
<feature type="compositionally biased region" description="Basic and acidic residues" evidence="6">
    <location>
        <begin position="1407"/>
        <end position="1441"/>
    </location>
</feature>
<feature type="compositionally biased region" description="Low complexity" evidence="6">
    <location>
        <begin position="1514"/>
        <end position="1531"/>
    </location>
</feature>
<evidence type="ECO:0008006" key="11">
    <source>
        <dbReference type="Google" id="ProtNLM"/>
    </source>
</evidence>
<evidence type="ECO:0000259" key="8">
    <source>
        <dbReference type="PROSITE" id="PS50969"/>
    </source>
</evidence>
<feature type="domain" description="PCI" evidence="7">
    <location>
        <begin position="908"/>
        <end position="1098"/>
    </location>
</feature>
<keyword evidence="5" id="KW-0648">Protein biosynthesis</keyword>
<dbReference type="GO" id="GO:0001732">
    <property type="term" value="P:formation of cytoplasmic translation initiation complex"/>
    <property type="evidence" value="ECO:0007669"/>
    <property type="project" value="TreeGrafter"/>
</dbReference>
<feature type="compositionally biased region" description="Basic and acidic residues" evidence="6">
    <location>
        <begin position="330"/>
        <end position="355"/>
    </location>
</feature>
<feature type="compositionally biased region" description="Polar residues" evidence="6">
    <location>
        <begin position="1"/>
        <end position="17"/>
    </location>
</feature>
<dbReference type="Gene3D" id="4.10.860.10">
    <property type="entry name" value="UVR domain"/>
    <property type="match status" value="1"/>
</dbReference>
<dbReference type="SUPFAM" id="SSF56784">
    <property type="entry name" value="HAD-like"/>
    <property type="match status" value="1"/>
</dbReference>
<dbReference type="GO" id="GO:0002188">
    <property type="term" value="P:translation reinitiation"/>
    <property type="evidence" value="ECO:0007669"/>
    <property type="project" value="TreeGrafter"/>
</dbReference>
<dbReference type="InterPro" id="IPR027512">
    <property type="entry name" value="EIF3A"/>
</dbReference>
<evidence type="ECO:0000256" key="3">
    <source>
        <dbReference type="ARBA" id="ARBA00022540"/>
    </source>
</evidence>
<feature type="compositionally biased region" description="Gly residues" evidence="6">
    <location>
        <begin position="1583"/>
        <end position="1594"/>
    </location>
</feature>
<evidence type="ECO:0000256" key="6">
    <source>
        <dbReference type="SAM" id="MobiDB-lite"/>
    </source>
</evidence>
<feature type="non-terminal residue" evidence="9">
    <location>
        <position position="1"/>
    </location>
</feature>
<dbReference type="Gene3D" id="1.25.40.860">
    <property type="match status" value="2"/>
</dbReference>
<feature type="compositionally biased region" description="Basic residues" evidence="6">
    <location>
        <begin position="498"/>
        <end position="507"/>
    </location>
</feature>
<evidence type="ECO:0000256" key="5">
    <source>
        <dbReference type="ARBA" id="ARBA00022917"/>
    </source>
</evidence>
<keyword evidence="3" id="KW-0396">Initiation factor</keyword>
<dbReference type="SMART" id="SM00577">
    <property type="entry name" value="CPDc"/>
    <property type="match status" value="1"/>
</dbReference>
<dbReference type="Pfam" id="PF22591">
    <property type="entry name" value="eIF3a_PCI_TPR-like"/>
    <property type="match status" value="1"/>
</dbReference>
<feature type="compositionally biased region" description="Pro residues" evidence="6">
    <location>
        <begin position="29"/>
        <end position="38"/>
    </location>
</feature>
<comment type="caution">
    <text evidence="9">The sequence shown here is derived from an EMBL/GenBank/DDBJ whole genome shotgun (WGS) entry which is preliminary data.</text>
</comment>
<evidence type="ECO:0000256" key="4">
    <source>
        <dbReference type="ARBA" id="ARBA00022884"/>
    </source>
</evidence>
<feature type="compositionally biased region" description="Low complexity" evidence="6">
    <location>
        <begin position="1538"/>
        <end position="1552"/>
    </location>
</feature>
<dbReference type="InterPro" id="IPR054711">
    <property type="entry name" value="eIF3a_PCI_TPR-like"/>
</dbReference>
<dbReference type="PANTHER" id="PTHR14005:SF0">
    <property type="entry name" value="EUKARYOTIC TRANSLATION INITIATION FACTOR 3 SUBUNIT A"/>
    <property type="match status" value="1"/>
</dbReference>
<feature type="domain" description="FCP1 homology" evidence="8">
    <location>
        <begin position="59"/>
        <end position="236"/>
    </location>
</feature>
<dbReference type="PROSITE" id="PS50969">
    <property type="entry name" value="FCP1"/>
    <property type="match status" value="1"/>
</dbReference>
<evidence type="ECO:0000313" key="10">
    <source>
        <dbReference type="Proteomes" id="UP000663888"/>
    </source>
</evidence>
<dbReference type="InterPro" id="IPR023214">
    <property type="entry name" value="HAD_sf"/>
</dbReference>
<protein>
    <recommendedName>
        <fullName evidence="11">Eukaryotic translation initiation factor 3 subunit A</fullName>
    </recommendedName>
</protein>
<dbReference type="GO" id="GO:0071540">
    <property type="term" value="C:eukaryotic translation initiation factor 3 complex, eIF3e"/>
    <property type="evidence" value="ECO:0007669"/>
    <property type="project" value="TreeGrafter"/>
</dbReference>